<evidence type="ECO:0000313" key="4">
    <source>
        <dbReference type="Proteomes" id="UP000183209"/>
    </source>
</evidence>
<organism evidence="3 4">
    <name type="scientific">Zhouia amylolytica</name>
    <dbReference type="NCBI Taxonomy" id="376730"/>
    <lineage>
        <taxon>Bacteria</taxon>
        <taxon>Pseudomonadati</taxon>
        <taxon>Bacteroidota</taxon>
        <taxon>Flavobacteriia</taxon>
        <taxon>Flavobacteriales</taxon>
        <taxon>Flavobacteriaceae</taxon>
        <taxon>Zhouia</taxon>
    </lineage>
</organism>
<name>A0A1I6QX35_9FLAO</name>
<keyword evidence="1 3" id="KW-0808">Transferase</keyword>
<dbReference type="Pfam" id="PF00583">
    <property type="entry name" value="Acetyltransf_1"/>
    <property type="match status" value="1"/>
</dbReference>
<gene>
    <name evidence="3" type="ORF">SAMN04487906_0948</name>
</gene>
<reference evidence="3 4" key="1">
    <citation type="submission" date="2016-10" db="EMBL/GenBank/DDBJ databases">
        <authorList>
            <person name="de Groot N.N."/>
        </authorList>
    </citation>
    <scope>NUCLEOTIDE SEQUENCE [LARGE SCALE GENOMIC DNA]</scope>
    <source>
        <strain evidence="3 4">CGMCC 1.6114</strain>
    </source>
</reference>
<dbReference type="InterPro" id="IPR000182">
    <property type="entry name" value="GNAT_dom"/>
</dbReference>
<accession>A0A1I6QX35</accession>
<dbReference type="PROSITE" id="PS51186">
    <property type="entry name" value="GNAT"/>
    <property type="match status" value="1"/>
</dbReference>
<dbReference type="RefSeq" id="WP_038264131.1">
    <property type="nucleotide sequence ID" value="NZ_FPAG01000002.1"/>
</dbReference>
<feature type="domain" description="N-acetyltransferase" evidence="2">
    <location>
        <begin position="4"/>
        <end position="162"/>
    </location>
</feature>
<dbReference type="PANTHER" id="PTHR13947">
    <property type="entry name" value="GNAT FAMILY N-ACETYLTRANSFERASE"/>
    <property type="match status" value="1"/>
</dbReference>
<dbReference type="AlphaFoldDB" id="A0A1I6QX35"/>
<evidence type="ECO:0000256" key="1">
    <source>
        <dbReference type="ARBA" id="ARBA00022679"/>
    </source>
</evidence>
<protein>
    <submittedName>
        <fullName evidence="3">Putative acetyltransferase</fullName>
    </submittedName>
</protein>
<dbReference type="PANTHER" id="PTHR13947:SF37">
    <property type="entry name" value="LD18367P"/>
    <property type="match status" value="1"/>
</dbReference>
<dbReference type="Proteomes" id="UP000183209">
    <property type="component" value="Unassembled WGS sequence"/>
</dbReference>
<dbReference type="SUPFAM" id="SSF55729">
    <property type="entry name" value="Acyl-CoA N-acyltransferases (Nat)"/>
    <property type="match status" value="1"/>
</dbReference>
<evidence type="ECO:0000313" key="3">
    <source>
        <dbReference type="EMBL" id="SFS56950.1"/>
    </source>
</evidence>
<dbReference type="InterPro" id="IPR016181">
    <property type="entry name" value="Acyl_CoA_acyltransferase"/>
</dbReference>
<dbReference type="InterPro" id="IPR050769">
    <property type="entry name" value="NAT_camello-type"/>
</dbReference>
<evidence type="ECO:0000259" key="2">
    <source>
        <dbReference type="PROSITE" id="PS51186"/>
    </source>
</evidence>
<dbReference type="Gene3D" id="3.40.630.30">
    <property type="match status" value="1"/>
</dbReference>
<dbReference type="GO" id="GO:0008080">
    <property type="term" value="F:N-acetyltransferase activity"/>
    <property type="evidence" value="ECO:0007669"/>
    <property type="project" value="InterPro"/>
</dbReference>
<proteinExistence type="predicted"/>
<dbReference type="EMBL" id="FPAG01000002">
    <property type="protein sequence ID" value="SFS56950.1"/>
    <property type="molecule type" value="Genomic_DNA"/>
</dbReference>
<dbReference type="OrthoDB" id="5419426at2"/>
<dbReference type="CDD" id="cd04301">
    <property type="entry name" value="NAT_SF"/>
    <property type="match status" value="1"/>
</dbReference>
<sequence length="162" mass="18462">MSEFIIREITPEDDVELALVLRKVLLEHDVPKVGTAYADEALDMMYETYNIAKAAYLVVEYDGRLLGGAGVAQLENCDDNICELQKMYFLEEARGKGIGYKMMQECLRKAKEYGFSKCYLETMPNMLAAQKLYQKVGFKYLDNPMGDTGHCSCPVWMLKELL</sequence>